<feature type="domain" description="DUF4097" evidence="3">
    <location>
        <begin position="173"/>
        <end position="298"/>
    </location>
</feature>
<sequence>MTTTQPTFQPASPAPAPRRSATGRVLLVLGVVLGIATVLWVALFLVDLALSRATTTHESYAAAGTVELVADDDVTVQVAEGGVEVDRIAHSGLTGPTYRADESADRLVVTHECTSWLWFASRCGGELDVTVPADTELVVRSSNGDVLASGVAGDVELESSNGDVEAASLGGRLDVYSSNGDVVVREAAGDVDARSSNGDVEVSDVGGTLDAETSNGRVDVDGVTGAAVAVSSSGDVVVEGVGGDVRAESSNGEVTVTGDGEPVNLVMDTSNGSQTVEGPTDPASSRTVEIRSSNGDVSYLVP</sequence>
<proteinExistence type="predicted"/>
<comment type="caution">
    <text evidence="4">The sequence shown here is derived from an EMBL/GenBank/DDBJ whole genome shotgun (WGS) entry which is preliminary data.</text>
</comment>
<evidence type="ECO:0000256" key="1">
    <source>
        <dbReference type="SAM" id="MobiDB-lite"/>
    </source>
</evidence>
<organism evidence="4 5">
    <name type="scientific">Isoptericola cucumis</name>
    <dbReference type="NCBI Taxonomy" id="1776856"/>
    <lineage>
        <taxon>Bacteria</taxon>
        <taxon>Bacillati</taxon>
        <taxon>Actinomycetota</taxon>
        <taxon>Actinomycetes</taxon>
        <taxon>Micrococcales</taxon>
        <taxon>Promicromonosporaceae</taxon>
        <taxon>Isoptericola</taxon>
    </lineage>
</organism>
<evidence type="ECO:0000313" key="5">
    <source>
        <dbReference type="Proteomes" id="UP000632535"/>
    </source>
</evidence>
<dbReference type="Proteomes" id="UP000632535">
    <property type="component" value="Unassembled WGS sequence"/>
</dbReference>
<accession>A0ABQ2B1A1</accession>
<dbReference type="RefSeq" id="WP_188522079.1">
    <property type="nucleotide sequence ID" value="NZ_BMDG01000002.1"/>
</dbReference>
<feature type="region of interest" description="Disordered" evidence="1">
    <location>
        <begin position="269"/>
        <end position="302"/>
    </location>
</feature>
<reference evidence="5" key="1">
    <citation type="journal article" date="2019" name="Int. J. Syst. Evol. Microbiol.">
        <title>The Global Catalogue of Microorganisms (GCM) 10K type strain sequencing project: providing services to taxonomists for standard genome sequencing and annotation.</title>
        <authorList>
            <consortium name="The Broad Institute Genomics Platform"/>
            <consortium name="The Broad Institute Genome Sequencing Center for Infectious Disease"/>
            <person name="Wu L."/>
            <person name="Ma J."/>
        </authorList>
    </citation>
    <scope>NUCLEOTIDE SEQUENCE [LARGE SCALE GENOMIC DNA]</scope>
    <source>
        <strain evidence="5">CCM 8653</strain>
    </source>
</reference>
<evidence type="ECO:0000259" key="3">
    <source>
        <dbReference type="Pfam" id="PF13349"/>
    </source>
</evidence>
<keyword evidence="5" id="KW-1185">Reference proteome</keyword>
<dbReference type="Pfam" id="PF13349">
    <property type="entry name" value="DUF4097"/>
    <property type="match status" value="1"/>
</dbReference>
<feature type="compositionally biased region" description="Polar residues" evidence="1">
    <location>
        <begin position="269"/>
        <end position="296"/>
    </location>
</feature>
<keyword evidence="2" id="KW-1133">Transmembrane helix</keyword>
<dbReference type="EMBL" id="BMDG01000002">
    <property type="protein sequence ID" value="GGI05181.1"/>
    <property type="molecule type" value="Genomic_DNA"/>
</dbReference>
<name>A0ABQ2B1A1_9MICO</name>
<gene>
    <name evidence="4" type="ORF">GCM10007368_04870</name>
</gene>
<keyword evidence="2" id="KW-0812">Transmembrane</keyword>
<keyword evidence="2" id="KW-0472">Membrane</keyword>
<evidence type="ECO:0000313" key="4">
    <source>
        <dbReference type="EMBL" id="GGI05181.1"/>
    </source>
</evidence>
<dbReference type="InterPro" id="IPR025164">
    <property type="entry name" value="Toastrack_DUF4097"/>
</dbReference>
<protein>
    <recommendedName>
        <fullName evidence="3">DUF4097 domain-containing protein</fullName>
    </recommendedName>
</protein>
<feature type="transmembrane region" description="Helical" evidence="2">
    <location>
        <begin position="25"/>
        <end position="46"/>
    </location>
</feature>
<evidence type="ECO:0000256" key="2">
    <source>
        <dbReference type="SAM" id="Phobius"/>
    </source>
</evidence>